<dbReference type="Pfam" id="PF13517">
    <property type="entry name" value="FG-GAP_3"/>
    <property type="match status" value="1"/>
</dbReference>
<dbReference type="InterPro" id="IPR005624">
    <property type="entry name" value="PduO/GlcC-like"/>
</dbReference>
<dbReference type="Gene3D" id="3.30.450.150">
    <property type="entry name" value="Haem-degrading domain"/>
    <property type="match status" value="2"/>
</dbReference>
<evidence type="ECO:0000313" key="2">
    <source>
        <dbReference type="EMBL" id="QDU19419.1"/>
    </source>
</evidence>
<dbReference type="AlphaFoldDB" id="A0A517XPI0"/>
<dbReference type="Pfam" id="PF03928">
    <property type="entry name" value="HbpS-like"/>
    <property type="match status" value="1"/>
</dbReference>
<dbReference type="InterPro" id="IPR038084">
    <property type="entry name" value="PduO/GlcC-like_sf"/>
</dbReference>
<dbReference type="Gene3D" id="2.130.10.130">
    <property type="entry name" value="Integrin alpha, N-terminal"/>
    <property type="match status" value="1"/>
</dbReference>
<reference evidence="2 3" key="1">
    <citation type="submission" date="2019-02" db="EMBL/GenBank/DDBJ databases">
        <title>Deep-cultivation of Planctomycetes and their phenomic and genomic characterization uncovers novel biology.</title>
        <authorList>
            <person name="Wiegand S."/>
            <person name="Jogler M."/>
            <person name="Boedeker C."/>
            <person name="Pinto D."/>
            <person name="Vollmers J."/>
            <person name="Rivas-Marin E."/>
            <person name="Kohn T."/>
            <person name="Peeters S.H."/>
            <person name="Heuer A."/>
            <person name="Rast P."/>
            <person name="Oberbeckmann S."/>
            <person name="Bunk B."/>
            <person name="Jeske O."/>
            <person name="Meyerdierks A."/>
            <person name="Storesund J.E."/>
            <person name="Kallscheuer N."/>
            <person name="Luecker S."/>
            <person name="Lage O.M."/>
            <person name="Pohl T."/>
            <person name="Merkel B.J."/>
            <person name="Hornburger P."/>
            <person name="Mueller R.-W."/>
            <person name="Bruemmer F."/>
            <person name="Labrenz M."/>
            <person name="Spormann A.M."/>
            <person name="Op den Camp H."/>
            <person name="Overmann J."/>
            <person name="Amann R."/>
            <person name="Jetten M.S.M."/>
            <person name="Mascher T."/>
            <person name="Medema M.H."/>
            <person name="Devos D.P."/>
            <person name="Kaster A.-K."/>
            <person name="Ovreas L."/>
            <person name="Rohde M."/>
            <person name="Galperin M.Y."/>
            <person name="Jogler C."/>
        </authorList>
    </citation>
    <scope>NUCLEOTIDE SEQUENCE [LARGE SCALE GENOMIC DNA]</scope>
    <source>
        <strain evidence="2 3">ETA_A1</strain>
    </source>
</reference>
<gene>
    <name evidence="2" type="ORF">ETAA1_13430</name>
</gene>
<evidence type="ECO:0000313" key="3">
    <source>
        <dbReference type="Proteomes" id="UP000319576"/>
    </source>
</evidence>
<sequence length="942" mass="96418">MTHHPQRHAALRVEVLERRDQPAVVAPNAIPFGAMSGAVPDVSLIDPATTAVVGRVRAYEDTFAGGVRAAVGDLNGDGAPEVVTGPGPGGGPRVVVVDGATGLPVASFLAYEPSFAGGVDVAVGDLDGDGRPEIITGAGNGGGPLVKVFDVLVDPVTQQVTGAAQRDAFFAYEEAFRGGVFVAAGDLDGDGRAEMVLGTGVGGGPRVRAVRGTPDHAEVLNIFAYEDTSRHGVRVAAGDLDGDGRTEVVTGTGSGSGPRVRLLSGLDGSELASFFAFDPATRTGVTVGVTAGQVVAWPTVATDTPVRRFDLGGARLGEAVVPFDPIRTPLVDAAQQTLAGNEVDALLARAAAASASSDAIIAVVDRNGRILGVRVEGRVAAEVTTTPEGLVFAVDGAVSKARTGAFFGNNQAPLTSRTVQFISQSTITEREVNSNPSVTDPNSTVRGPGFVAPVGIAGHFPPGIAFTPQVDLFGIEHTNRDGTYHVGPDRIKGTADDVRLAERFNADPAFVPAGQSLAPPDSYGFETRLARGAQNRGVATLPGGVPVFKNGQVVGGVGVFFPGRTGFATEENSALSTTYNPALPDRSLEAEWVAVAAVGGYATQTPVGPLGGVPLPFGFGLPFGRIDLVGITLDIVGPGGPFGGLDAVLAVGNAVGRGSPADGTNRPVAAGPDGLPNTADDVLLRAGAPVPEGWLVRPHDGVGVTRAEVEAAIANGLAEATLTRAAIRLPLGSRTRMVFAVTDLTGEVVGLYRMPDATVFSIDVAVAKARNVTYYADPAKLQPADQVPGLPAGVAFTNRTFRYLSLPHFPEGIDGAPPGPFSQLLDGGADPLFARTVGAPLPASAYRSVLGYDAFNPGTNFRDPTNVLNQNGVVFFPGSAPLYRGSLIGGLGVSGDGVDQDDVVTAGGAVGFDVPPTVLRADQVFVAGVRLPYQKFNRNPQG</sequence>
<keyword evidence="3" id="KW-1185">Reference proteome</keyword>
<name>A0A517XPI0_9BACT</name>
<keyword evidence="1" id="KW-0732">Signal</keyword>
<dbReference type="SUPFAM" id="SSF143744">
    <property type="entry name" value="GlcG-like"/>
    <property type="match status" value="2"/>
</dbReference>
<dbReference type="Proteomes" id="UP000319576">
    <property type="component" value="Chromosome"/>
</dbReference>
<evidence type="ECO:0000256" key="1">
    <source>
        <dbReference type="ARBA" id="ARBA00022729"/>
    </source>
</evidence>
<dbReference type="InterPro" id="IPR028994">
    <property type="entry name" value="Integrin_alpha_N"/>
</dbReference>
<dbReference type="SUPFAM" id="SSF69318">
    <property type="entry name" value="Integrin alpha N-terminal domain"/>
    <property type="match status" value="1"/>
</dbReference>
<dbReference type="InterPro" id="IPR013517">
    <property type="entry name" value="FG-GAP"/>
</dbReference>
<dbReference type="RefSeq" id="WP_145235401.1">
    <property type="nucleotide sequence ID" value="NZ_CP036273.1"/>
</dbReference>
<dbReference type="Pfam" id="PF01839">
    <property type="entry name" value="FG-GAP"/>
    <property type="match status" value="1"/>
</dbReference>
<dbReference type="OrthoDB" id="231510at2"/>
<organism evidence="2 3">
    <name type="scientific">Urbifossiella limnaea</name>
    <dbReference type="NCBI Taxonomy" id="2528023"/>
    <lineage>
        <taxon>Bacteria</taxon>
        <taxon>Pseudomonadati</taxon>
        <taxon>Planctomycetota</taxon>
        <taxon>Planctomycetia</taxon>
        <taxon>Gemmatales</taxon>
        <taxon>Gemmataceae</taxon>
        <taxon>Urbifossiella</taxon>
    </lineage>
</organism>
<dbReference type="KEGG" id="uli:ETAA1_13430"/>
<accession>A0A517XPI0</accession>
<proteinExistence type="predicted"/>
<protein>
    <submittedName>
        <fullName evidence="2">FG-GAP repeat protein</fullName>
    </submittedName>
</protein>
<dbReference type="EMBL" id="CP036273">
    <property type="protein sequence ID" value="QDU19419.1"/>
    <property type="molecule type" value="Genomic_DNA"/>
</dbReference>